<dbReference type="AlphaFoldDB" id="A0A397GA92"/>
<proteinExistence type="predicted"/>
<dbReference type="EMBL" id="PQFF01000519">
    <property type="protein sequence ID" value="RHZ46306.1"/>
    <property type="molecule type" value="Genomic_DNA"/>
</dbReference>
<evidence type="ECO:0000259" key="1">
    <source>
        <dbReference type="PROSITE" id="PS50048"/>
    </source>
</evidence>
<protein>
    <recommendedName>
        <fullName evidence="1">Zn(2)-C6 fungal-type domain-containing protein</fullName>
    </recommendedName>
</protein>
<dbReference type="PROSITE" id="PS00463">
    <property type="entry name" value="ZN2_CY6_FUNGAL_1"/>
    <property type="match status" value="1"/>
</dbReference>
<accession>A0A397GA92</accession>
<dbReference type="PROSITE" id="PS50048">
    <property type="entry name" value="ZN2_CY6_FUNGAL_2"/>
    <property type="match status" value="1"/>
</dbReference>
<dbReference type="Gene3D" id="4.10.240.10">
    <property type="entry name" value="Zn(2)-C6 fungal-type DNA-binding domain"/>
    <property type="match status" value="1"/>
</dbReference>
<dbReference type="InterPro" id="IPR036864">
    <property type="entry name" value="Zn2-C6_fun-type_DNA-bd_sf"/>
</dbReference>
<evidence type="ECO:0000313" key="2">
    <source>
        <dbReference type="EMBL" id="RHZ46306.1"/>
    </source>
</evidence>
<feature type="domain" description="Zn(2)-C6 fungal-type" evidence="1">
    <location>
        <begin position="81"/>
        <end position="112"/>
    </location>
</feature>
<dbReference type="Proteomes" id="UP000266861">
    <property type="component" value="Unassembled WGS sequence"/>
</dbReference>
<dbReference type="GO" id="GO:0008270">
    <property type="term" value="F:zinc ion binding"/>
    <property type="evidence" value="ECO:0007669"/>
    <property type="project" value="InterPro"/>
</dbReference>
<organism evidence="2 3">
    <name type="scientific">Diversispora epigaea</name>
    <dbReference type="NCBI Taxonomy" id="1348612"/>
    <lineage>
        <taxon>Eukaryota</taxon>
        <taxon>Fungi</taxon>
        <taxon>Fungi incertae sedis</taxon>
        <taxon>Mucoromycota</taxon>
        <taxon>Glomeromycotina</taxon>
        <taxon>Glomeromycetes</taxon>
        <taxon>Diversisporales</taxon>
        <taxon>Diversisporaceae</taxon>
        <taxon>Diversispora</taxon>
    </lineage>
</organism>
<dbReference type="SUPFAM" id="SSF57701">
    <property type="entry name" value="Zn2/Cys6 DNA-binding domain"/>
    <property type="match status" value="1"/>
</dbReference>
<comment type="caution">
    <text evidence="2">The sequence shown here is derived from an EMBL/GenBank/DDBJ whole genome shotgun (WGS) entry which is preliminary data.</text>
</comment>
<sequence length="116" mass="13313">MKFVTITRKEPLLEQRVKIPTDATPQVINEELESYFSMTNFSLIDMATNSLIFKTYESFCDGESYEIRLNSRSSHVKRKTSCEACRQGKRKCERSTNGICARCAKSNKPCKYPSPN</sequence>
<dbReference type="CDD" id="cd00067">
    <property type="entry name" value="GAL4"/>
    <property type="match status" value="1"/>
</dbReference>
<evidence type="ECO:0000313" key="3">
    <source>
        <dbReference type="Proteomes" id="UP000266861"/>
    </source>
</evidence>
<gene>
    <name evidence="2" type="ORF">Glove_627g44</name>
</gene>
<dbReference type="InterPro" id="IPR001138">
    <property type="entry name" value="Zn2Cys6_DnaBD"/>
</dbReference>
<keyword evidence="3" id="KW-1185">Reference proteome</keyword>
<name>A0A397GA92_9GLOM</name>
<reference evidence="2 3" key="1">
    <citation type="submission" date="2018-08" db="EMBL/GenBank/DDBJ databases">
        <title>Genome and evolution of the arbuscular mycorrhizal fungus Diversispora epigaea (formerly Glomus versiforme) and its bacterial endosymbionts.</title>
        <authorList>
            <person name="Sun X."/>
            <person name="Fei Z."/>
            <person name="Harrison M."/>
        </authorList>
    </citation>
    <scope>NUCLEOTIDE SEQUENCE [LARGE SCALE GENOMIC DNA]</scope>
    <source>
        <strain evidence="2 3">IT104</strain>
    </source>
</reference>
<dbReference type="Pfam" id="PF00172">
    <property type="entry name" value="Zn_clus"/>
    <property type="match status" value="1"/>
</dbReference>
<dbReference type="GO" id="GO:0000981">
    <property type="term" value="F:DNA-binding transcription factor activity, RNA polymerase II-specific"/>
    <property type="evidence" value="ECO:0007669"/>
    <property type="project" value="InterPro"/>
</dbReference>